<dbReference type="HOGENOM" id="CLU_037384_0_0_9"/>
<sequence length="518" mass="59180">MGLGTEKKSQKLRKSVGRRKREKDMTERSREIFGNAISRRDYQRAVHSKEKYARKFGDDSRELYPVEIEDNPVIGDRLGVKDIRLGQALRSGEQIRPADFDHRKGLIVGNIRMGFGHYRISMAMASAAHALGYTPYWMDLNSYPQTTATKLISAQNDLYSLGSRLSRFRLFNKLVWESMNYEGFRALTYNASDQKKAELMAPLFREIPKDIPLLATHVWPAQAALHGGMRYVVNAIPDNWPMALHLAEGSLHTVQCNYAYQGYRTLYGFAKKKVLRSIPPDQLIYTGHYVDHEIVANVQTDCQARIERKKRGEPMRFLLTIGGAGAQRDLFSAIIRHLLPAVRNKRAALYVNVGDYRNVWEELLADIPELGRCATERFLNFEEAAAFADGALTDSVEGVHAFYHRNIFEAVYITNLLMRSCDLLVTKPSELAFYPVPKLFIRRVGKHEMWGAIHSAEMGDGSLECRDIPHILQMTDLFLGENRELIRMCENIQRNKDSGLYNGAYRAVELAMHLREKS</sequence>
<protein>
    <submittedName>
        <fullName evidence="4">Uncharacterized protein</fullName>
    </submittedName>
</protein>
<dbReference type="eggNOG" id="ENOG502Z7YV">
    <property type="taxonomic scope" value="Bacteria"/>
</dbReference>
<dbReference type="InterPro" id="IPR054218">
    <property type="entry name" value="DUF6938"/>
</dbReference>
<accession>C4G993</accession>
<evidence type="ECO:0000256" key="1">
    <source>
        <dbReference type="SAM" id="MobiDB-lite"/>
    </source>
</evidence>
<evidence type="ECO:0000313" key="5">
    <source>
        <dbReference type="Proteomes" id="UP000003494"/>
    </source>
</evidence>
<evidence type="ECO:0000259" key="3">
    <source>
        <dbReference type="Pfam" id="PF22053"/>
    </source>
</evidence>
<dbReference type="EMBL" id="ACIP02000001">
    <property type="protein sequence ID" value="EEP29190.1"/>
    <property type="molecule type" value="Genomic_DNA"/>
</dbReference>
<dbReference type="STRING" id="626523.GCWU000342_00544"/>
<feature type="domain" description="DUF6938" evidence="3">
    <location>
        <begin position="278"/>
        <end position="512"/>
    </location>
</feature>
<dbReference type="InterPro" id="IPR054217">
    <property type="entry name" value="DUF6937"/>
</dbReference>
<evidence type="ECO:0000259" key="2">
    <source>
        <dbReference type="Pfam" id="PF22052"/>
    </source>
</evidence>
<dbReference type="Pfam" id="PF22053">
    <property type="entry name" value="DUF6938"/>
    <property type="match status" value="1"/>
</dbReference>
<keyword evidence="5" id="KW-1185">Reference proteome</keyword>
<dbReference type="AlphaFoldDB" id="C4G993"/>
<dbReference type="Pfam" id="PF22052">
    <property type="entry name" value="DUF6937"/>
    <property type="match status" value="1"/>
</dbReference>
<organism evidence="4 5">
    <name type="scientific">Shuttleworthella satelles DSM 14600</name>
    <dbReference type="NCBI Taxonomy" id="626523"/>
    <lineage>
        <taxon>Bacteria</taxon>
        <taxon>Bacillati</taxon>
        <taxon>Bacillota</taxon>
        <taxon>Clostridia</taxon>
        <taxon>Lachnospirales</taxon>
        <taxon>Lachnospiraceae</taxon>
        <taxon>Shuttleworthella</taxon>
    </lineage>
</organism>
<proteinExistence type="predicted"/>
<dbReference type="Proteomes" id="UP000003494">
    <property type="component" value="Unassembled WGS sequence"/>
</dbReference>
<feature type="domain" description="DUF6937" evidence="2">
    <location>
        <begin position="32"/>
        <end position="265"/>
    </location>
</feature>
<feature type="region of interest" description="Disordered" evidence="1">
    <location>
        <begin position="1"/>
        <end position="30"/>
    </location>
</feature>
<feature type="compositionally biased region" description="Basic residues" evidence="1">
    <location>
        <begin position="10"/>
        <end position="21"/>
    </location>
</feature>
<reference evidence="4" key="1">
    <citation type="submission" date="2009-04" db="EMBL/GenBank/DDBJ databases">
        <authorList>
            <person name="Weinstock G."/>
            <person name="Sodergren E."/>
            <person name="Clifton S."/>
            <person name="Fulton L."/>
            <person name="Fulton B."/>
            <person name="Courtney L."/>
            <person name="Fronick C."/>
            <person name="Harrison M."/>
            <person name="Strong C."/>
            <person name="Farmer C."/>
            <person name="Delahaunty K."/>
            <person name="Markovic C."/>
            <person name="Hall O."/>
            <person name="Minx P."/>
            <person name="Tomlinson C."/>
            <person name="Mitreva M."/>
            <person name="Nelson J."/>
            <person name="Hou S."/>
            <person name="Wollam A."/>
            <person name="Pepin K.H."/>
            <person name="Johnson M."/>
            <person name="Bhonagiri V."/>
            <person name="Nash W.E."/>
            <person name="Warren W."/>
            <person name="Chinwalla A."/>
            <person name="Mardis E.R."/>
            <person name="Wilson R.K."/>
        </authorList>
    </citation>
    <scope>NUCLEOTIDE SEQUENCE [LARGE SCALE GENOMIC DNA]</scope>
    <source>
        <strain evidence="4">DSM 14600</strain>
    </source>
</reference>
<name>C4G993_9FIRM</name>
<gene>
    <name evidence="4" type="ORF">GCWU000342_00544</name>
</gene>
<comment type="caution">
    <text evidence="4">The sequence shown here is derived from an EMBL/GenBank/DDBJ whole genome shotgun (WGS) entry which is preliminary data.</text>
</comment>
<evidence type="ECO:0000313" key="4">
    <source>
        <dbReference type="EMBL" id="EEP29190.1"/>
    </source>
</evidence>